<evidence type="ECO:0000256" key="3">
    <source>
        <dbReference type="ARBA" id="ARBA00023274"/>
    </source>
</evidence>
<evidence type="ECO:0000256" key="5">
    <source>
        <dbReference type="HAMAP-Rule" id="MF_00374"/>
    </source>
</evidence>
<dbReference type="InterPro" id="IPR050063">
    <property type="entry name" value="Ribosomal_protein_uL29"/>
</dbReference>
<keyword evidence="3 5" id="KW-0687">Ribonucleoprotein</keyword>
<dbReference type="STRING" id="1104324.P186_0093"/>
<gene>
    <name evidence="5" type="primary">rpl29</name>
    <name evidence="6" type="ORF">P186_0093</name>
</gene>
<dbReference type="AlphaFoldDB" id="G7VDX9"/>
<dbReference type="HAMAP" id="MF_00374">
    <property type="entry name" value="Ribosomal_uL29"/>
    <property type="match status" value="1"/>
</dbReference>
<evidence type="ECO:0000256" key="1">
    <source>
        <dbReference type="ARBA" id="ARBA00009254"/>
    </source>
</evidence>
<name>G7VDX9_9CREN</name>
<dbReference type="NCBIfam" id="TIGR00012">
    <property type="entry name" value="L29"/>
    <property type="match status" value="1"/>
</dbReference>
<sequence>MSSEKKLKPSVLREMKPEERRELLNQLRAELVRLETQRARGFVEKPGRIRQVRRAIARILTIERELRK</sequence>
<evidence type="ECO:0000313" key="7">
    <source>
        <dbReference type="Proteomes" id="UP000005867"/>
    </source>
</evidence>
<dbReference type="HOGENOM" id="CLU_158491_2_1_2"/>
<keyword evidence="2 5" id="KW-0689">Ribosomal protein</keyword>
<dbReference type="GO" id="GO:0022625">
    <property type="term" value="C:cytosolic large ribosomal subunit"/>
    <property type="evidence" value="ECO:0007669"/>
    <property type="project" value="TreeGrafter"/>
</dbReference>
<accession>G7VDX9</accession>
<dbReference type="GO" id="GO:0006412">
    <property type="term" value="P:translation"/>
    <property type="evidence" value="ECO:0007669"/>
    <property type="project" value="UniProtKB-UniRule"/>
</dbReference>
<organism evidence="6 7">
    <name type="scientific">Pyrobaculum ferrireducens</name>
    <dbReference type="NCBI Taxonomy" id="1104324"/>
    <lineage>
        <taxon>Archaea</taxon>
        <taxon>Thermoproteota</taxon>
        <taxon>Thermoprotei</taxon>
        <taxon>Thermoproteales</taxon>
        <taxon>Thermoproteaceae</taxon>
        <taxon>Pyrobaculum</taxon>
    </lineage>
</organism>
<dbReference type="SUPFAM" id="SSF46561">
    <property type="entry name" value="Ribosomal protein L29 (L29p)"/>
    <property type="match status" value="1"/>
</dbReference>
<dbReference type="PANTHER" id="PTHR10916:SF0">
    <property type="entry name" value="LARGE RIBOSOMAL SUBUNIT PROTEIN UL29C"/>
    <property type="match status" value="1"/>
</dbReference>
<dbReference type="Gene3D" id="1.10.287.310">
    <property type="match status" value="1"/>
</dbReference>
<dbReference type="GeneID" id="11595898"/>
<dbReference type="FunFam" id="1.10.287.310:FF:000001">
    <property type="entry name" value="50S ribosomal protein L29"/>
    <property type="match status" value="1"/>
</dbReference>
<evidence type="ECO:0000313" key="6">
    <source>
        <dbReference type="EMBL" id="AET31561.1"/>
    </source>
</evidence>
<dbReference type="PROSITE" id="PS00579">
    <property type="entry name" value="RIBOSOMAL_L29"/>
    <property type="match status" value="1"/>
</dbReference>
<dbReference type="InterPro" id="IPR036049">
    <property type="entry name" value="Ribosomal_uL29_sf"/>
</dbReference>
<dbReference type="RefSeq" id="WP_014287392.1">
    <property type="nucleotide sequence ID" value="NC_016645.1"/>
</dbReference>
<proteinExistence type="inferred from homology"/>
<dbReference type="CDD" id="cd00427">
    <property type="entry name" value="Ribosomal_L29_HIP"/>
    <property type="match status" value="1"/>
</dbReference>
<dbReference type="InterPro" id="IPR018254">
    <property type="entry name" value="Ribosomal_uL29_CS"/>
</dbReference>
<protein>
    <recommendedName>
        <fullName evidence="4 5">Large ribosomal subunit protein uL29</fullName>
    </recommendedName>
</protein>
<evidence type="ECO:0000256" key="4">
    <source>
        <dbReference type="ARBA" id="ARBA00035204"/>
    </source>
</evidence>
<dbReference type="KEGG" id="pyr:P186_0093"/>
<dbReference type="EMBL" id="CP003098">
    <property type="protein sequence ID" value="AET31561.1"/>
    <property type="molecule type" value="Genomic_DNA"/>
</dbReference>
<comment type="similarity">
    <text evidence="1 5">Belongs to the universal ribosomal protein uL29 family.</text>
</comment>
<keyword evidence="7" id="KW-1185">Reference proteome</keyword>
<evidence type="ECO:0000256" key="2">
    <source>
        <dbReference type="ARBA" id="ARBA00022980"/>
    </source>
</evidence>
<dbReference type="Pfam" id="PF00831">
    <property type="entry name" value="Ribosomal_L29"/>
    <property type="match status" value="1"/>
</dbReference>
<dbReference type="InterPro" id="IPR001854">
    <property type="entry name" value="Ribosomal_uL29"/>
</dbReference>
<dbReference type="GO" id="GO:0003735">
    <property type="term" value="F:structural constituent of ribosome"/>
    <property type="evidence" value="ECO:0007669"/>
    <property type="project" value="InterPro"/>
</dbReference>
<dbReference type="eggNOG" id="arCOG00785">
    <property type="taxonomic scope" value="Archaea"/>
</dbReference>
<dbReference type="PANTHER" id="PTHR10916">
    <property type="entry name" value="60S RIBOSOMAL PROTEIN L35/50S RIBOSOMAL PROTEIN L29"/>
    <property type="match status" value="1"/>
</dbReference>
<dbReference type="Proteomes" id="UP000005867">
    <property type="component" value="Chromosome"/>
</dbReference>
<reference evidence="6 7" key="1">
    <citation type="journal article" date="2012" name="J. Bacteriol.">
        <title>Complete genome sequence of strain 1860, a crenarchaeon of the genus pyrobaculum able to grow with various electron acceptors.</title>
        <authorList>
            <person name="Mardanov A.V."/>
            <person name="Gumerov V.M."/>
            <person name="Slobodkina G.B."/>
            <person name="Beletsky A.V."/>
            <person name="Bonch-Osmolovskaya E.A."/>
            <person name="Ravin N.V."/>
            <person name="Skryabin K.G."/>
        </authorList>
    </citation>
    <scope>NUCLEOTIDE SEQUENCE [LARGE SCALE GENOMIC DNA]</scope>
    <source>
        <strain evidence="6 7">1860</strain>
    </source>
</reference>